<comment type="cofactor">
    <cofactor evidence="1">
        <name>FMN</name>
        <dbReference type="ChEBI" id="CHEBI:58210"/>
    </cofactor>
</comment>
<dbReference type="GO" id="GO:0016628">
    <property type="term" value="F:oxidoreductase activity, acting on the CH-CH group of donors, NAD or NADP as acceptor"/>
    <property type="evidence" value="ECO:0007669"/>
    <property type="project" value="UniProtKB-ARBA"/>
</dbReference>
<evidence type="ECO:0000256" key="1">
    <source>
        <dbReference type="ARBA" id="ARBA00001917"/>
    </source>
</evidence>
<sequence length="370" mass="40300">MAYERLLSPMTVGAVELPNRVFMAPLTRARCPDQVPGEMQQTYYAQRAGAGMIISEATNISESARGYVYTPGIFTDAQEAGWKDVLGAVHGAGGRMCCQLWHVGRVGHEMVHPDGRKPVAPSALKAEGAQSYVEFEDGSSGLHDTATPRALETKEIPGVIDEYRQAAIRAKRAGFDMVEVHAANAYLLQQFQATGSNQRTDAYGGNLENRARLTLEVVDAVIEVMGADRVGIRLSPFIEIFGLSDDEPKTMAFYMAEQLNERGLAYVHVAEPDWAGGDVSLSADFRAAMRERFTAGALLFNGHYTADKTEALIADGLGDGASFGRPYIANPDLVERFRQNAELNEPDPSTFYGGDEKGYTDYPTLAEQKG</sequence>
<keyword evidence="3" id="KW-0560">Oxidoreductase</keyword>
<dbReference type="PANTHER" id="PTHR22893:SF91">
    <property type="entry name" value="NADPH DEHYDROGENASE 2-RELATED"/>
    <property type="match status" value="1"/>
</dbReference>
<protein>
    <submittedName>
        <fullName evidence="6">N-ethylmaleimide reductase</fullName>
    </submittedName>
</protein>
<gene>
    <name evidence="6" type="ORF">SAJA_01790</name>
</gene>
<reference evidence="6 7" key="1">
    <citation type="submission" date="2013-10" db="EMBL/GenBank/DDBJ databases">
        <title>Salinisphaera japonica YTM-1 Genome Sequencing.</title>
        <authorList>
            <person name="Lai Q."/>
            <person name="Li C."/>
            <person name="Shao Z."/>
        </authorList>
    </citation>
    <scope>NUCLEOTIDE SEQUENCE [LARGE SCALE GENOMIC DNA]</scope>
    <source>
        <strain evidence="6 7">YTM-1</strain>
    </source>
</reference>
<dbReference type="Proteomes" id="UP000285310">
    <property type="component" value="Unassembled WGS sequence"/>
</dbReference>
<proteinExistence type="inferred from homology"/>
<evidence type="ECO:0000313" key="6">
    <source>
        <dbReference type="EMBL" id="ROO31911.1"/>
    </source>
</evidence>
<feature type="domain" description="NADH:flavin oxidoreductase/NADH oxidase N-terminal" evidence="5">
    <location>
        <begin position="6"/>
        <end position="344"/>
    </location>
</feature>
<keyword evidence="7" id="KW-1185">Reference proteome</keyword>
<dbReference type="Gene3D" id="3.20.20.70">
    <property type="entry name" value="Aldolase class I"/>
    <property type="match status" value="1"/>
</dbReference>
<organism evidence="6 7">
    <name type="scientific">Salinisphaera japonica YTM-1</name>
    <dbReference type="NCBI Taxonomy" id="1209778"/>
    <lineage>
        <taxon>Bacteria</taxon>
        <taxon>Pseudomonadati</taxon>
        <taxon>Pseudomonadota</taxon>
        <taxon>Gammaproteobacteria</taxon>
        <taxon>Salinisphaerales</taxon>
        <taxon>Salinisphaeraceae</taxon>
        <taxon>Salinisphaera</taxon>
    </lineage>
</organism>
<evidence type="ECO:0000256" key="4">
    <source>
        <dbReference type="SAM" id="MobiDB-lite"/>
    </source>
</evidence>
<dbReference type="FunCoup" id="A0A423Q0X5">
    <property type="interactions" value="332"/>
</dbReference>
<dbReference type="InParanoid" id="A0A423Q0X5"/>
<comment type="similarity">
    <text evidence="2">Belongs to the NADH:flavin oxidoreductase/NADH oxidase family.</text>
</comment>
<dbReference type="InterPro" id="IPR001155">
    <property type="entry name" value="OxRdtase_FMN_N"/>
</dbReference>
<dbReference type="RefSeq" id="WP_123656939.1">
    <property type="nucleotide sequence ID" value="NZ_AYKG01000003.1"/>
</dbReference>
<evidence type="ECO:0000256" key="3">
    <source>
        <dbReference type="ARBA" id="ARBA00023002"/>
    </source>
</evidence>
<dbReference type="AlphaFoldDB" id="A0A423Q0X5"/>
<evidence type="ECO:0000259" key="5">
    <source>
        <dbReference type="Pfam" id="PF00724"/>
    </source>
</evidence>
<comment type="caution">
    <text evidence="6">The sequence shown here is derived from an EMBL/GenBank/DDBJ whole genome shotgun (WGS) entry which is preliminary data.</text>
</comment>
<dbReference type="FunFam" id="3.20.20.70:FF:000059">
    <property type="entry name" value="N-ethylmaleimide reductase, FMN-linked"/>
    <property type="match status" value="1"/>
</dbReference>
<name>A0A423Q0X5_9GAMM</name>
<dbReference type="GO" id="GO:0010181">
    <property type="term" value="F:FMN binding"/>
    <property type="evidence" value="ECO:0007669"/>
    <property type="project" value="InterPro"/>
</dbReference>
<dbReference type="PANTHER" id="PTHR22893">
    <property type="entry name" value="NADH OXIDOREDUCTASE-RELATED"/>
    <property type="match status" value="1"/>
</dbReference>
<evidence type="ECO:0000256" key="2">
    <source>
        <dbReference type="ARBA" id="ARBA00005979"/>
    </source>
</evidence>
<dbReference type="InterPro" id="IPR013785">
    <property type="entry name" value="Aldolase_TIM"/>
</dbReference>
<feature type="region of interest" description="Disordered" evidence="4">
    <location>
        <begin position="344"/>
        <end position="370"/>
    </location>
</feature>
<dbReference type="EMBL" id="AYKG01000003">
    <property type="protein sequence ID" value="ROO31911.1"/>
    <property type="molecule type" value="Genomic_DNA"/>
</dbReference>
<dbReference type="GO" id="GO:0005829">
    <property type="term" value="C:cytosol"/>
    <property type="evidence" value="ECO:0007669"/>
    <property type="project" value="UniProtKB-ARBA"/>
</dbReference>
<dbReference type="SUPFAM" id="SSF51395">
    <property type="entry name" value="FMN-linked oxidoreductases"/>
    <property type="match status" value="1"/>
</dbReference>
<accession>A0A423Q0X5</accession>
<dbReference type="NCBIfam" id="NF007899">
    <property type="entry name" value="PRK10605.1"/>
    <property type="match status" value="1"/>
</dbReference>
<evidence type="ECO:0000313" key="7">
    <source>
        <dbReference type="Proteomes" id="UP000285310"/>
    </source>
</evidence>
<dbReference type="InterPro" id="IPR045247">
    <property type="entry name" value="Oye-like"/>
</dbReference>
<dbReference type="Pfam" id="PF00724">
    <property type="entry name" value="Oxidored_FMN"/>
    <property type="match status" value="1"/>
</dbReference>
<dbReference type="OrthoDB" id="8523426at2"/>
<dbReference type="CDD" id="cd02933">
    <property type="entry name" value="OYE_like_FMN"/>
    <property type="match status" value="1"/>
</dbReference>